<name>A0ABQ9VKQ0_SAGOE</name>
<dbReference type="EMBL" id="JASSZA010000006">
    <property type="protein sequence ID" value="KAK2109148.1"/>
    <property type="molecule type" value="Genomic_DNA"/>
</dbReference>
<gene>
    <name evidence="1" type="ORF">P7K49_014313</name>
</gene>
<accession>A0ABQ9VKQ0</accession>
<evidence type="ECO:0000313" key="1">
    <source>
        <dbReference type="EMBL" id="KAK2109148.1"/>
    </source>
</evidence>
<evidence type="ECO:0000313" key="2">
    <source>
        <dbReference type="Proteomes" id="UP001266305"/>
    </source>
</evidence>
<reference evidence="1 2" key="1">
    <citation type="submission" date="2023-05" db="EMBL/GenBank/DDBJ databases">
        <title>B98-5 Cell Line De Novo Hybrid Assembly: An Optical Mapping Approach.</title>
        <authorList>
            <person name="Kananen K."/>
            <person name="Auerbach J.A."/>
            <person name="Kautto E."/>
            <person name="Blachly J.S."/>
        </authorList>
    </citation>
    <scope>NUCLEOTIDE SEQUENCE [LARGE SCALE GENOMIC DNA]</scope>
    <source>
        <strain evidence="1">B95-8</strain>
        <tissue evidence="1">Cell line</tissue>
    </source>
</reference>
<dbReference type="Proteomes" id="UP001266305">
    <property type="component" value="Unassembled WGS sequence"/>
</dbReference>
<organism evidence="1 2">
    <name type="scientific">Saguinus oedipus</name>
    <name type="common">Cotton-top tamarin</name>
    <name type="synonym">Oedipomidas oedipus</name>
    <dbReference type="NCBI Taxonomy" id="9490"/>
    <lineage>
        <taxon>Eukaryota</taxon>
        <taxon>Metazoa</taxon>
        <taxon>Chordata</taxon>
        <taxon>Craniata</taxon>
        <taxon>Vertebrata</taxon>
        <taxon>Euteleostomi</taxon>
        <taxon>Mammalia</taxon>
        <taxon>Eutheria</taxon>
        <taxon>Euarchontoglires</taxon>
        <taxon>Primates</taxon>
        <taxon>Haplorrhini</taxon>
        <taxon>Platyrrhini</taxon>
        <taxon>Cebidae</taxon>
        <taxon>Callitrichinae</taxon>
        <taxon>Saguinus</taxon>
    </lineage>
</organism>
<keyword evidence="2" id="KW-1185">Reference proteome</keyword>
<protein>
    <submittedName>
        <fullName evidence="1">Uncharacterized protein</fullName>
    </submittedName>
</protein>
<comment type="caution">
    <text evidence="1">The sequence shown here is derived from an EMBL/GenBank/DDBJ whole genome shotgun (WGS) entry which is preliminary data.</text>
</comment>
<proteinExistence type="predicted"/>
<sequence length="80" mass="8978">MLGWLTLAQVKLKLRVEFGAYVRPGPALRRECGSKPWNCPGLSFISQHLKRPPLLHRQKKRCQACGRVVGLKVSLKILGS</sequence>